<reference evidence="7 8" key="1">
    <citation type="journal article" date="2019" name="J. Hered.">
        <title>An Improved Genome Assembly for Drosophila navojoa, the Basal Species in the mojavensis Cluster.</title>
        <authorList>
            <person name="Vanderlinde T."/>
            <person name="Dupim E.G."/>
            <person name="Nazario-Yepiz N.O."/>
            <person name="Carvalho A.B."/>
        </authorList>
    </citation>
    <scope>NUCLEOTIDE SEQUENCE [LARGE SCALE GENOMIC DNA]</scope>
    <source>
        <strain evidence="7">Navoj_Jal97</strain>
        <tissue evidence="7">Whole organism</tissue>
    </source>
</reference>
<dbReference type="SMART" id="SM00397">
    <property type="entry name" value="t_SNARE"/>
    <property type="match status" value="1"/>
</dbReference>
<dbReference type="AlphaFoldDB" id="A0A484BWD8"/>
<evidence type="ECO:0000256" key="3">
    <source>
        <dbReference type="SAM" id="Coils"/>
    </source>
</evidence>
<feature type="transmembrane region" description="Helical" evidence="5">
    <location>
        <begin position="274"/>
        <end position="295"/>
    </location>
</feature>
<dbReference type="InterPro" id="IPR006011">
    <property type="entry name" value="Syntaxin_N"/>
</dbReference>
<dbReference type="InterPro" id="IPR000727">
    <property type="entry name" value="T_SNARE_dom"/>
</dbReference>
<name>A0A484BWD8_DRONA</name>
<evidence type="ECO:0000256" key="2">
    <source>
        <dbReference type="ARBA" id="ARBA00022775"/>
    </source>
</evidence>
<organism evidence="7 8">
    <name type="scientific">Drosophila navojoa</name>
    <name type="common">Fruit fly</name>
    <dbReference type="NCBI Taxonomy" id="7232"/>
    <lineage>
        <taxon>Eukaryota</taxon>
        <taxon>Metazoa</taxon>
        <taxon>Ecdysozoa</taxon>
        <taxon>Arthropoda</taxon>
        <taxon>Hexapoda</taxon>
        <taxon>Insecta</taxon>
        <taxon>Pterygota</taxon>
        <taxon>Neoptera</taxon>
        <taxon>Endopterygota</taxon>
        <taxon>Diptera</taxon>
        <taxon>Brachycera</taxon>
        <taxon>Muscomorpha</taxon>
        <taxon>Ephydroidea</taxon>
        <taxon>Drosophilidae</taxon>
        <taxon>Drosophila</taxon>
    </lineage>
</organism>
<evidence type="ECO:0000256" key="5">
    <source>
        <dbReference type="SAM" id="Phobius"/>
    </source>
</evidence>
<dbReference type="InterPro" id="IPR045242">
    <property type="entry name" value="Syntaxin"/>
</dbReference>
<evidence type="ECO:0000313" key="8">
    <source>
        <dbReference type="Proteomes" id="UP000295192"/>
    </source>
</evidence>
<dbReference type="GO" id="GO:0006836">
    <property type="term" value="P:neurotransmitter transport"/>
    <property type="evidence" value="ECO:0007669"/>
    <property type="project" value="UniProtKB-KW"/>
</dbReference>
<dbReference type="SUPFAM" id="SSF47661">
    <property type="entry name" value="t-snare proteins"/>
    <property type="match status" value="1"/>
</dbReference>
<keyword evidence="2" id="KW-0813">Transport</keyword>
<dbReference type="PANTHER" id="PTHR19957">
    <property type="entry name" value="SYNTAXIN"/>
    <property type="match status" value="1"/>
</dbReference>
<dbReference type="OMA" id="LMTYTKQ"/>
<feature type="compositionally biased region" description="Polar residues" evidence="4">
    <location>
        <begin position="148"/>
        <end position="170"/>
    </location>
</feature>
<dbReference type="Proteomes" id="UP000295192">
    <property type="component" value="Unassembled WGS sequence"/>
</dbReference>
<dbReference type="Pfam" id="PF05739">
    <property type="entry name" value="SNARE"/>
    <property type="match status" value="1"/>
</dbReference>
<dbReference type="GO" id="GO:0006906">
    <property type="term" value="P:vesicle fusion"/>
    <property type="evidence" value="ECO:0007669"/>
    <property type="project" value="TreeGrafter"/>
</dbReference>
<keyword evidence="5" id="KW-0812">Transmembrane</keyword>
<dbReference type="GO" id="GO:0005484">
    <property type="term" value="F:SNAP receptor activity"/>
    <property type="evidence" value="ECO:0007669"/>
    <property type="project" value="TreeGrafter"/>
</dbReference>
<dbReference type="GO" id="GO:0006886">
    <property type="term" value="P:intracellular protein transport"/>
    <property type="evidence" value="ECO:0007669"/>
    <property type="project" value="TreeGrafter"/>
</dbReference>
<comment type="caution">
    <text evidence="7">The sequence shown here is derived from an EMBL/GenBank/DDBJ whole genome shotgun (WGS) entry which is preliminary data.</text>
</comment>
<dbReference type="PROSITE" id="PS50192">
    <property type="entry name" value="T_SNARE"/>
    <property type="match status" value="1"/>
</dbReference>
<feature type="region of interest" description="Disordered" evidence="4">
    <location>
        <begin position="148"/>
        <end position="174"/>
    </location>
</feature>
<dbReference type="Pfam" id="PF14523">
    <property type="entry name" value="Syntaxin_2"/>
    <property type="match status" value="1"/>
</dbReference>
<evidence type="ECO:0000256" key="1">
    <source>
        <dbReference type="ARBA" id="ARBA00009063"/>
    </source>
</evidence>
<dbReference type="EMBL" id="LSRL02000002">
    <property type="protein sequence ID" value="TDG53139.1"/>
    <property type="molecule type" value="Genomic_DNA"/>
</dbReference>
<evidence type="ECO:0000259" key="6">
    <source>
        <dbReference type="PROSITE" id="PS50192"/>
    </source>
</evidence>
<keyword evidence="3" id="KW-0175">Coiled coil</keyword>
<keyword evidence="2" id="KW-0532">Neurotransmitter transport</keyword>
<dbReference type="FunFam" id="1.20.58.70:FF:000006">
    <property type="entry name" value="Syntaxin 7"/>
    <property type="match status" value="1"/>
</dbReference>
<dbReference type="GO" id="GO:0048278">
    <property type="term" value="P:vesicle docking"/>
    <property type="evidence" value="ECO:0007669"/>
    <property type="project" value="TreeGrafter"/>
</dbReference>
<dbReference type="Gene3D" id="1.20.58.70">
    <property type="match status" value="1"/>
</dbReference>
<dbReference type="InterPro" id="IPR010989">
    <property type="entry name" value="SNARE"/>
</dbReference>
<dbReference type="GO" id="GO:0000149">
    <property type="term" value="F:SNARE binding"/>
    <property type="evidence" value="ECO:0007669"/>
    <property type="project" value="TreeGrafter"/>
</dbReference>
<dbReference type="GO" id="GO:0031201">
    <property type="term" value="C:SNARE complex"/>
    <property type="evidence" value="ECO:0007669"/>
    <property type="project" value="TreeGrafter"/>
</dbReference>
<keyword evidence="5" id="KW-0472">Membrane</keyword>
<feature type="domain" description="T-SNARE coiled-coil homology" evidence="6">
    <location>
        <begin position="200"/>
        <end position="262"/>
    </location>
</feature>
<comment type="similarity">
    <text evidence="1">Belongs to the syntaxin family.</text>
</comment>
<keyword evidence="5" id="KW-1133">Transmembrane helix</keyword>
<keyword evidence="8" id="KW-1185">Reference proteome</keyword>
<dbReference type="SMART" id="SM00503">
    <property type="entry name" value="SynN"/>
    <property type="match status" value="1"/>
</dbReference>
<feature type="coiled-coil region" evidence="3">
    <location>
        <begin position="196"/>
        <end position="223"/>
    </location>
</feature>
<accession>A0A484BWD8</accession>
<dbReference type="KEGG" id="dnv:108652318"/>
<dbReference type="OrthoDB" id="364348at2759"/>
<dbReference type="Gene3D" id="1.20.5.110">
    <property type="match status" value="1"/>
</dbReference>
<dbReference type="PANTHER" id="PTHR19957:SF411">
    <property type="entry name" value="LD23667P"/>
    <property type="match status" value="1"/>
</dbReference>
<sequence length="297" mass="33054">MDLQHMENGLSGGGGVAGGGSAGGGAGGVGGGLSEFDFQRLAQIIATSIQKVQQNVSTMQRMVNQLNTPQDSPELKKKLHQLMTYTKQLVTDTNNQLMEVDKCKERHLKIQRDRLVDEFTAALTAFQAIQRKTADIERSALQQARAQNFSISHPPGSTRTNTNASSSDNGSFFEDNFFNRKSNQQQQQQIQTQMQEDVDLQALEEQERAIRELENNIVGVNEIYKKLGVMVYEQGLTVDSIESQVEQTSIFVSQGTENLRKASSYRNKVRKKKLILVAILTAVLLAIVLIMVFQFKN</sequence>
<dbReference type="GO" id="GO:0008021">
    <property type="term" value="C:synaptic vesicle"/>
    <property type="evidence" value="ECO:0007669"/>
    <property type="project" value="TreeGrafter"/>
</dbReference>
<protein>
    <recommendedName>
        <fullName evidence="6">t-SNARE coiled-coil homology domain-containing protein</fullName>
    </recommendedName>
</protein>
<evidence type="ECO:0000256" key="4">
    <source>
        <dbReference type="SAM" id="MobiDB-lite"/>
    </source>
</evidence>
<dbReference type="STRING" id="7232.A0A484BWD8"/>
<evidence type="ECO:0000313" key="7">
    <source>
        <dbReference type="EMBL" id="TDG53139.1"/>
    </source>
</evidence>
<dbReference type="FunFam" id="1.20.5.110:FF:000088">
    <property type="entry name" value="AGAP005543-PA-like protein"/>
    <property type="match status" value="1"/>
</dbReference>
<proteinExistence type="inferred from homology"/>
<gene>
    <name evidence="7" type="ORF">AWZ03_000682</name>
</gene>